<evidence type="ECO:0000256" key="4">
    <source>
        <dbReference type="ARBA" id="ARBA00022692"/>
    </source>
</evidence>
<dbReference type="CDD" id="cd06581">
    <property type="entry name" value="TM_PBP1_LivM_like"/>
    <property type="match status" value="1"/>
</dbReference>
<keyword evidence="6 9" id="KW-1133">Transmembrane helix</keyword>
<name>A0AAF0BR78_9ACTN</name>
<dbReference type="AlphaFoldDB" id="A0AAF0BR78"/>
<keyword evidence="5" id="KW-0029">Amino-acid transport</keyword>
<sequence>MEELFRYFVVFALLAAPTYAIAASGLVVTYTTTGIFNFAHGAIGMIVAFCYWQITSSSAWGLPVWLGLVLCLLVIAPAIGFLLDWALFRRLAGASTITTIVATIGLLFALVSLADLIWPSGTGIRSVEKLFPGETFELAGVVIEYHDVCALVAAIAVAVGLRALLFRTRLGTAMRAVVDSRDLASLNGVNPNRMSSVAWMLGCSLAGLAGILLAPDLTLTSIALTLVVIQAYAVAMVGRLRSLPLTFLGALILAEVNSLFDYVQIRFTFSPNIEQAIGDLASATPALMLLVVLIVIRQDTAALRPDNIHFRVPRPSLQHVAVVMAGLVAVSAVVANTDIISANTVDELGKGIALGVVILSLVLLTGWAGQVSLAQLALGGVAALAVWKMGPWGLVVGVAATALVGALVALPALRMRSLYLALTTMAFALLLERVVYGNNALVTAFRPFATGSASARRPPFVEGDSAFFVFMAVVFGLVALGMTMIRNGHFGRRLAAMKDSPAACATLGLDLTVTKLEVFALSAGIAGLGGGLLAMWKSSSVGLTDFALLEGGALSGLPLLLIAVIGGITSVTGAMVGAALFVIMPAVGRWYPGMRSIMTMAPGLAGIGLAKNPDGAVRQVAEAIEEIRAGDDQTVPHLPEPEALWTDGRIGPDDAALLDDELGLSWGR</sequence>
<feature type="transmembrane region" description="Helical" evidence="9">
    <location>
        <begin position="518"/>
        <end position="536"/>
    </location>
</feature>
<feature type="transmembrane region" description="Helical" evidence="9">
    <location>
        <begin position="138"/>
        <end position="165"/>
    </location>
</feature>
<feature type="transmembrane region" description="Helical" evidence="9">
    <location>
        <begin position="466"/>
        <end position="485"/>
    </location>
</feature>
<evidence type="ECO:0000256" key="7">
    <source>
        <dbReference type="ARBA" id="ARBA00023136"/>
    </source>
</evidence>
<comment type="subcellular location">
    <subcellularLocation>
        <location evidence="1">Cell membrane</location>
        <topology evidence="1">Multi-pass membrane protein</topology>
    </subcellularLocation>
</comment>
<protein>
    <submittedName>
        <fullName evidence="10">ABC transporter permease</fullName>
    </submittedName>
</protein>
<evidence type="ECO:0000313" key="10">
    <source>
        <dbReference type="EMBL" id="WCO66156.1"/>
    </source>
</evidence>
<evidence type="ECO:0000256" key="2">
    <source>
        <dbReference type="ARBA" id="ARBA00022448"/>
    </source>
</evidence>
<feature type="transmembrane region" description="Helical" evidence="9">
    <location>
        <begin position="35"/>
        <end position="54"/>
    </location>
</feature>
<dbReference type="GO" id="GO:0006865">
    <property type="term" value="P:amino acid transport"/>
    <property type="evidence" value="ECO:0007669"/>
    <property type="project" value="UniProtKB-KW"/>
</dbReference>
<dbReference type="InterPro" id="IPR043428">
    <property type="entry name" value="LivM-like"/>
</dbReference>
<dbReference type="Pfam" id="PF02653">
    <property type="entry name" value="BPD_transp_2"/>
    <property type="match status" value="2"/>
</dbReference>
<dbReference type="PANTHER" id="PTHR11795">
    <property type="entry name" value="BRANCHED-CHAIN AMINO ACID TRANSPORT SYSTEM PERMEASE PROTEIN LIVH"/>
    <property type="match status" value="1"/>
</dbReference>
<keyword evidence="7 9" id="KW-0472">Membrane</keyword>
<dbReference type="RefSeq" id="WP_272735680.1">
    <property type="nucleotide sequence ID" value="NZ_CP116942.1"/>
</dbReference>
<evidence type="ECO:0000256" key="1">
    <source>
        <dbReference type="ARBA" id="ARBA00004651"/>
    </source>
</evidence>
<feature type="transmembrane region" description="Helical" evidence="9">
    <location>
        <begin position="348"/>
        <end position="369"/>
    </location>
</feature>
<keyword evidence="2" id="KW-0813">Transport</keyword>
<gene>
    <name evidence="10" type="ORF">PO878_16770</name>
</gene>
<dbReference type="PANTHER" id="PTHR11795:SF445">
    <property type="entry name" value="AMINO ACID ABC TRANSPORTER PERMEASE PROTEIN"/>
    <property type="match status" value="1"/>
</dbReference>
<comment type="similarity">
    <text evidence="8">Belongs to the binding-protein-dependent transport system permease family. LivHM subfamily.</text>
</comment>
<feature type="transmembrane region" description="Helical" evidence="9">
    <location>
        <begin position="417"/>
        <end position="436"/>
    </location>
</feature>
<feature type="transmembrane region" description="Helical" evidence="9">
    <location>
        <begin position="60"/>
        <end position="83"/>
    </location>
</feature>
<proteinExistence type="inferred from homology"/>
<evidence type="ECO:0000256" key="5">
    <source>
        <dbReference type="ARBA" id="ARBA00022970"/>
    </source>
</evidence>
<dbReference type="Proteomes" id="UP001216390">
    <property type="component" value="Chromosome"/>
</dbReference>
<evidence type="ECO:0000256" key="3">
    <source>
        <dbReference type="ARBA" id="ARBA00022475"/>
    </source>
</evidence>
<dbReference type="InterPro" id="IPR001851">
    <property type="entry name" value="ABC_transp_permease"/>
</dbReference>
<feature type="transmembrane region" description="Helical" evidence="9">
    <location>
        <begin position="197"/>
        <end position="214"/>
    </location>
</feature>
<dbReference type="KEGG" id="ima:PO878_16770"/>
<dbReference type="InterPro" id="IPR052157">
    <property type="entry name" value="BCAA_transport_permease"/>
</dbReference>
<feature type="transmembrane region" description="Helical" evidence="9">
    <location>
        <begin position="95"/>
        <end position="118"/>
    </location>
</feature>
<keyword evidence="3" id="KW-1003">Cell membrane</keyword>
<evidence type="ECO:0000256" key="9">
    <source>
        <dbReference type="SAM" id="Phobius"/>
    </source>
</evidence>
<evidence type="ECO:0000256" key="8">
    <source>
        <dbReference type="ARBA" id="ARBA00037998"/>
    </source>
</evidence>
<feature type="transmembrane region" description="Helical" evidence="9">
    <location>
        <begin position="556"/>
        <end position="588"/>
    </location>
</feature>
<evidence type="ECO:0000256" key="6">
    <source>
        <dbReference type="ARBA" id="ARBA00022989"/>
    </source>
</evidence>
<reference evidence="10" key="1">
    <citation type="submission" date="2023-01" db="EMBL/GenBank/DDBJ databases">
        <title>The diversity of Class Acidimicrobiia in South China Sea sediment environments and the proposal of Iamia marina sp. nov., a novel species of the genus Iamia.</title>
        <authorList>
            <person name="He Y."/>
            <person name="Tian X."/>
        </authorList>
    </citation>
    <scope>NUCLEOTIDE SEQUENCE</scope>
    <source>
        <strain evidence="10">DSM 19957</strain>
    </source>
</reference>
<feature type="transmembrane region" description="Helical" evidence="9">
    <location>
        <begin position="6"/>
        <end position="28"/>
    </location>
</feature>
<dbReference type="CDD" id="cd06582">
    <property type="entry name" value="TM_PBP1_LivH_like"/>
    <property type="match status" value="1"/>
</dbReference>
<keyword evidence="4 9" id="KW-0812">Transmembrane</keyword>
<feature type="transmembrane region" description="Helical" evidence="9">
    <location>
        <begin position="389"/>
        <end position="410"/>
    </location>
</feature>
<dbReference type="GO" id="GO:0005886">
    <property type="term" value="C:plasma membrane"/>
    <property type="evidence" value="ECO:0007669"/>
    <property type="project" value="UniProtKB-SubCell"/>
</dbReference>
<feature type="transmembrane region" description="Helical" evidence="9">
    <location>
        <begin position="276"/>
        <end position="296"/>
    </location>
</feature>
<evidence type="ECO:0000313" key="11">
    <source>
        <dbReference type="Proteomes" id="UP001216390"/>
    </source>
</evidence>
<feature type="transmembrane region" description="Helical" evidence="9">
    <location>
        <begin position="220"/>
        <end position="238"/>
    </location>
</feature>
<keyword evidence="11" id="KW-1185">Reference proteome</keyword>
<accession>A0AAF0BR78</accession>
<dbReference type="GO" id="GO:0015658">
    <property type="term" value="F:branched-chain amino acid transmembrane transporter activity"/>
    <property type="evidence" value="ECO:0007669"/>
    <property type="project" value="InterPro"/>
</dbReference>
<dbReference type="EMBL" id="CP116942">
    <property type="protein sequence ID" value="WCO66156.1"/>
    <property type="molecule type" value="Genomic_DNA"/>
</dbReference>
<organism evidence="10 11">
    <name type="scientific">Iamia majanohamensis</name>
    <dbReference type="NCBI Taxonomy" id="467976"/>
    <lineage>
        <taxon>Bacteria</taxon>
        <taxon>Bacillati</taxon>
        <taxon>Actinomycetota</taxon>
        <taxon>Acidimicrobiia</taxon>
        <taxon>Acidimicrobiales</taxon>
        <taxon>Iamiaceae</taxon>
        <taxon>Iamia</taxon>
    </lineage>
</organism>